<dbReference type="PANTHER" id="PTHR30164:SF2">
    <property type="entry name" value="PROTEIN MTFA"/>
    <property type="match status" value="1"/>
</dbReference>
<evidence type="ECO:0000256" key="1">
    <source>
        <dbReference type="SAM" id="Phobius"/>
    </source>
</evidence>
<gene>
    <name evidence="2" type="ORF">QQ020_08445</name>
</gene>
<evidence type="ECO:0000313" key="3">
    <source>
        <dbReference type="Proteomes" id="UP001172083"/>
    </source>
</evidence>
<dbReference type="InterPro" id="IPR010384">
    <property type="entry name" value="MtfA_fam"/>
</dbReference>
<name>A0ABT8L2X1_9BACT</name>
<dbReference type="InterPro" id="IPR024079">
    <property type="entry name" value="MetalloPept_cat_dom_sf"/>
</dbReference>
<keyword evidence="1" id="KW-0812">Transmembrane</keyword>
<accession>A0ABT8L2X1</accession>
<keyword evidence="3" id="KW-1185">Reference proteome</keyword>
<dbReference type="Gene3D" id="1.10.472.150">
    <property type="entry name" value="Glucose-regulated metallo-peptidase M90, N-terminal domain"/>
    <property type="match status" value="1"/>
</dbReference>
<dbReference type="RefSeq" id="WP_346757403.1">
    <property type="nucleotide sequence ID" value="NZ_JAUJEB010000001.1"/>
</dbReference>
<organism evidence="2 3">
    <name type="scientific">Agaribacillus aureus</name>
    <dbReference type="NCBI Taxonomy" id="3051825"/>
    <lineage>
        <taxon>Bacteria</taxon>
        <taxon>Pseudomonadati</taxon>
        <taxon>Bacteroidota</taxon>
        <taxon>Cytophagia</taxon>
        <taxon>Cytophagales</taxon>
        <taxon>Splendidivirgaceae</taxon>
        <taxon>Agaribacillus</taxon>
    </lineage>
</organism>
<dbReference type="Gene3D" id="3.40.390.10">
    <property type="entry name" value="Collagenase (Catalytic Domain)"/>
    <property type="match status" value="1"/>
</dbReference>
<keyword evidence="1" id="KW-0472">Membrane</keyword>
<sequence>MERSKLLPYFSSKSCYFSESINVIQPHNLIFEGYQIIQIPLLLDITSRLVGFWLIALVLMLLIGVIINFYKIIKGVINYFFKDHINQYLLITRLKPHFKKILIQKFGYYQQLSAENKLVFEKRVQKFINMKEFIPRGGIKTITPEMKVLIAASAIQLTFGYPGVYFRHFWKIILYENDYYSRITQKYHQGEVNTRGFIILSWTNFVKGYDEHTKGRNLGLHELAHALKIENAIRNDEYNFIDELVLKSFYKLAGEEITKIRSEGATFFRFYASTNIHEFFAVVVENFFERPDEFYKYNQELFMLTTNLLKQNPRIRPSTTDD</sequence>
<comment type="caution">
    <text evidence="2">The sequence shown here is derived from an EMBL/GenBank/DDBJ whole genome shotgun (WGS) entry which is preliminary data.</text>
</comment>
<dbReference type="CDD" id="cd20170">
    <property type="entry name" value="Peptidase_M90-like"/>
    <property type="match status" value="1"/>
</dbReference>
<dbReference type="EMBL" id="JAUJEB010000001">
    <property type="protein sequence ID" value="MDN5212078.1"/>
    <property type="molecule type" value="Genomic_DNA"/>
</dbReference>
<protein>
    <submittedName>
        <fullName evidence="2">Zinc-dependent peptidase</fullName>
    </submittedName>
</protein>
<reference evidence="2" key="1">
    <citation type="submission" date="2023-06" db="EMBL/GenBank/DDBJ databases">
        <title>Genomic of Agaribacillus aureum.</title>
        <authorList>
            <person name="Wang G."/>
        </authorList>
    </citation>
    <scope>NUCLEOTIDE SEQUENCE</scope>
    <source>
        <strain evidence="2">BMA12</strain>
    </source>
</reference>
<evidence type="ECO:0000313" key="2">
    <source>
        <dbReference type="EMBL" id="MDN5212078.1"/>
    </source>
</evidence>
<dbReference type="InterPro" id="IPR042252">
    <property type="entry name" value="MtfA_N"/>
</dbReference>
<dbReference type="SUPFAM" id="SSF55486">
    <property type="entry name" value="Metalloproteases ('zincins'), catalytic domain"/>
    <property type="match status" value="1"/>
</dbReference>
<feature type="transmembrane region" description="Helical" evidence="1">
    <location>
        <begin position="50"/>
        <end position="70"/>
    </location>
</feature>
<dbReference type="Pfam" id="PF06167">
    <property type="entry name" value="Peptidase_M90"/>
    <property type="match status" value="1"/>
</dbReference>
<dbReference type="Proteomes" id="UP001172083">
    <property type="component" value="Unassembled WGS sequence"/>
</dbReference>
<proteinExistence type="predicted"/>
<keyword evidence="1" id="KW-1133">Transmembrane helix</keyword>
<dbReference type="PANTHER" id="PTHR30164">
    <property type="entry name" value="MTFA PEPTIDASE"/>
    <property type="match status" value="1"/>
</dbReference>